<dbReference type="Gene3D" id="3.50.50.60">
    <property type="entry name" value="FAD/NAD(P)-binding domain"/>
    <property type="match status" value="1"/>
</dbReference>
<reference evidence="2 3" key="1">
    <citation type="journal article" date="2020" name="Phytopathology">
        <title>Genome Sequence Resources of Colletotrichum truncatum, C. plurivorum, C. musicola, and C. sojae: Four Species Pathogenic to Soybean (Glycine max).</title>
        <authorList>
            <person name="Rogerio F."/>
            <person name="Boufleur T.R."/>
            <person name="Ciampi-Guillardi M."/>
            <person name="Sukno S.A."/>
            <person name="Thon M.R."/>
            <person name="Massola Junior N.S."/>
            <person name="Baroncelli R."/>
        </authorList>
    </citation>
    <scope>NUCLEOTIDE SEQUENCE [LARGE SCALE GENOMIC DNA]</scope>
    <source>
        <strain evidence="2 3">LFN0009</strain>
    </source>
</reference>
<evidence type="ECO:0000313" key="2">
    <source>
        <dbReference type="EMBL" id="KAF6793067.1"/>
    </source>
</evidence>
<dbReference type="GO" id="GO:0005737">
    <property type="term" value="C:cytoplasm"/>
    <property type="evidence" value="ECO:0007669"/>
    <property type="project" value="TreeGrafter"/>
</dbReference>
<evidence type="ECO:0000313" key="3">
    <source>
        <dbReference type="Proteomes" id="UP000652219"/>
    </source>
</evidence>
<accession>A0A8H6IRL1</accession>
<evidence type="ECO:0000259" key="1">
    <source>
        <dbReference type="Pfam" id="PF01266"/>
    </source>
</evidence>
<organism evidence="2 3">
    <name type="scientific">Colletotrichum sojae</name>
    <dbReference type="NCBI Taxonomy" id="2175907"/>
    <lineage>
        <taxon>Eukaryota</taxon>
        <taxon>Fungi</taxon>
        <taxon>Dikarya</taxon>
        <taxon>Ascomycota</taxon>
        <taxon>Pezizomycotina</taxon>
        <taxon>Sordariomycetes</taxon>
        <taxon>Hypocreomycetidae</taxon>
        <taxon>Glomerellales</taxon>
        <taxon>Glomerellaceae</taxon>
        <taxon>Colletotrichum</taxon>
        <taxon>Colletotrichum orchidearum species complex</taxon>
    </lineage>
</organism>
<proteinExistence type="predicted"/>
<dbReference type="PANTHER" id="PTHR13847">
    <property type="entry name" value="SARCOSINE DEHYDROGENASE-RELATED"/>
    <property type="match status" value="1"/>
</dbReference>
<dbReference type="AlphaFoldDB" id="A0A8H6IRL1"/>
<dbReference type="Gene3D" id="3.30.9.10">
    <property type="entry name" value="D-Amino Acid Oxidase, subunit A, domain 2"/>
    <property type="match status" value="1"/>
</dbReference>
<dbReference type="PANTHER" id="PTHR13847:SF284">
    <property type="entry name" value="FAD DEPENDENT OXIDOREDUCTASE DOMAIN-CONTAINING PROTEIN"/>
    <property type="match status" value="1"/>
</dbReference>
<dbReference type="Proteomes" id="UP000652219">
    <property type="component" value="Unassembled WGS sequence"/>
</dbReference>
<dbReference type="SUPFAM" id="SSF51905">
    <property type="entry name" value="FAD/NAD(P)-binding domain"/>
    <property type="match status" value="1"/>
</dbReference>
<dbReference type="EMBL" id="WIGN01000439">
    <property type="protein sequence ID" value="KAF6793067.1"/>
    <property type="molecule type" value="Genomic_DNA"/>
</dbReference>
<gene>
    <name evidence="2" type="ORF">CSOJ01_14001</name>
</gene>
<dbReference type="Pfam" id="PF01266">
    <property type="entry name" value="DAO"/>
    <property type="match status" value="1"/>
</dbReference>
<keyword evidence="3" id="KW-1185">Reference proteome</keyword>
<name>A0A8H6IRL1_9PEZI</name>
<dbReference type="InterPro" id="IPR036188">
    <property type="entry name" value="FAD/NAD-bd_sf"/>
</dbReference>
<dbReference type="InterPro" id="IPR006076">
    <property type="entry name" value="FAD-dep_OxRdtase"/>
</dbReference>
<feature type="domain" description="FAD dependent oxidoreductase" evidence="1">
    <location>
        <begin position="43"/>
        <end position="427"/>
    </location>
</feature>
<comment type="caution">
    <text evidence="2">The sequence shown here is derived from an EMBL/GenBank/DDBJ whole genome shotgun (WGS) entry which is preliminary data.</text>
</comment>
<sequence length="472" mass="50625">MDERARIPVTLPVPSPTPSYWHDPPSRLAAHTSGTFPSRTETLIIGSGITGAAVAHFLLSSSASPPDITMLEARTVTSGATGRNGGHTKAASYRSFLHHASVLGTQAACTIARLELSNIRAVHAYAAAHIPDAESRPCRTVDAIYDPEQWTAAKEAVRAMRDAMPGEDASDYEFYDAEEMRERFHVHSDGLCGGIGYEAGSISAYRFTTGVLESCLAKGMRLFTQTPAAKLRNQAGEHRWLVDTPKGTVAARRVVLATNGYTAFLHQRFQGAIVPLRGQVTAHRPGSNIPPSGLDTTYSFIYEGGYEYMIPRPPGTAFAGDIVIGGGLARAADGGLDEYGTTDDSHLNGDISPYLHETTSRYFGPGWGVDDPAGRVRAEWTGIMGFSPDGFPFVGPVPGEEDLWACAAFQGHGMVMCWVCGKALAAMLEGRDGEELKSWFPDAFRVTGERLGSRFKGRLNHTTATARSAGAA</sequence>
<protein>
    <submittedName>
        <fullName evidence="2">FAD dependent oxidoreductase</fullName>
    </submittedName>
</protein>